<organism evidence="2 3">
    <name type="scientific">Blastopirellula marina DSM 3645</name>
    <dbReference type="NCBI Taxonomy" id="314230"/>
    <lineage>
        <taxon>Bacteria</taxon>
        <taxon>Pseudomonadati</taxon>
        <taxon>Planctomycetota</taxon>
        <taxon>Planctomycetia</taxon>
        <taxon>Pirellulales</taxon>
        <taxon>Pirellulaceae</taxon>
        <taxon>Blastopirellula</taxon>
    </lineage>
</organism>
<keyword evidence="1" id="KW-0732">Signal</keyword>
<dbReference type="HOGENOM" id="CLU_113730_5_0_0"/>
<name>A3ZQZ9_9BACT</name>
<evidence type="ECO:0000313" key="2">
    <source>
        <dbReference type="EMBL" id="EAQ81092.1"/>
    </source>
</evidence>
<reference evidence="2 3" key="1">
    <citation type="submission" date="2006-02" db="EMBL/GenBank/DDBJ databases">
        <authorList>
            <person name="Amann R."/>
            <person name="Ferriera S."/>
            <person name="Johnson J."/>
            <person name="Kravitz S."/>
            <person name="Halpern A."/>
            <person name="Remington K."/>
            <person name="Beeson K."/>
            <person name="Tran B."/>
            <person name="Rogers Y.-H."/>
            <person name="Friedman R."/>
            <person name="Venter J.C."/>
        </authorList>
    </citation>
    <scope>NUCLEOTIDE SEQUENCE [LARGE SCALE GENOMIC DNA]</scope>
    <source>
        <strain evidence="2 3">DSM 3645</strain>
    </source>
</reference>
<dbReference type="RefSeq" id="WP_002652102.1">
    <property type="nucleotide sequence ID" value="NZ_CH672376.1"/>
</dbReference>
<dbReference type="OrthoDB" id="289394at2"/>
<comment type="caution">
    <text evidence="2">The sequence shown here is derived from an EMBL/GenBank/DDBJ whole genome shotgun (WGS) entry which is preliminary data.</text>
</comment>
<feature type="chain" id="PRO_5002665016" description="Carboxypeptidase regulatory-like domain-containing protein" evidence="1">
    <location>
        <begin position="17"/>
        <end position="136"/>
    </location>
</feature>
<dbReference type="Proteomes" id="UP000004358">
    <property type="component" value="Unassembled WGS sequence"/>
</dbReference>
<sequence>MARYGLLLLFSFLLTAVGCSPDGPPIAEVAGQVLLDGKPLPEAEVTFQPVSGRPSVGTTDPDGRFEVHYSATRKGALVGDHSVRISTYQAPHPIGPNGEMSSLKKEVVPHRYNRDTELTQTVESWGNNFVFELQSK</sequence>
<evidence type="ECO:0000313" key="3">
    <source>
        <dbReference type="Proteomes" id="UP000004358"/>
    </source>
</evidence>
<dbReference type="AlphaFoldDB" id="A3ZQZ9"/>
<gene>
    <name evidence="2" type="ORF">DSM3645_21012</name>
</gene>
<evidence type="ECO:0000256" key="1">
    <source>
        <dbReference type="SAM" id="SignalP"/>
    </source>
</evidence>
<protein>
    <recommendedName>
        <fullName evidence="4">Carboxypeptidase regulatory-like domain-containing protein</fullName>
    </recommendedName>
</protein>
<feature type="signal peptide" evidence="1">
    <location>
        <begin position="1"/>
        <end position="16"/>
    </location>
</feature>
<dbReference type="EMBL" id="AANZ01000006">
    <property type="protein sequence ID" value="EAQ81092.1"/>
    <property type="molecule type" value="Genomic_DNA"/>
</dbReference>
<proteinExistence type="predicted"/>
<evidence type="ECO:0008006" key="4">
    <source>
        <dbReference type="Google" id="ProtNLM"/>
    </source>
</evidence>
<accession>A3ZQZ9</accession>
<dbReference type="PROSITE" id="PS51257">
    <property type="entry name" value="PROKAR_LIPOPROTEIN"/>
    <property type="match status" value="1"/>
</dbReference>